<feature type="compositionally biased region" description="Polar residues" evidence="7">
    <location>
        <begin position="265"/>
        <end position="275"/>
    </location>
</feature>
<dbReference type="Pfam" id="PF08704">
    <property type="entry name" value="GCD14"/>
    <property type="match status" value="1"/>
</dbReference>
<feature type="region of interest" description="Disordered" evidence="7">
    <location>
        <begin position="262"/>
        <end position="284"/>
    </location>
</feature>
<keyword evidence="4 5" id="KW-0819">tRNA processing</keyword>
<dbReference type="Gene3D" id="3.40.50.150">
    <property type="entry name" value="Vaccinia Virus protein VP39"/>
    <property type="match status" value="1"/>
</dbReference>
<evidence type="ECO:0000313" key="10">
    <source>
        <dbReference type="Proteomes" id="UP000236173"/>
    </source>
</evidence>
<evidence type="ECO:0000259" key="8">
    <source>
        <dbReference type="Pfam" id="PF08704"/>
    </source>
</evidence>
<comment type="caution">
    <text evidence="9">The sequence shown here is derived from an EMBL/GenBank/DDBJ whole genome shotgun (WGS) entry which is preliminary data.</text>
</comment>
<dbReference type="EMBL" id="BEHT01000002">
    <property type="protein sequence ID" value="GBC97800.1"/>
    <property type="molecule type" value="Genomic_DNA"/>
</dbReference>
<dbReference type="GO" id="GO:0030488">
    <property type="term" value="P:tRNA methylation"/>
    <property type="evidence" value="ECO:0007669"/>
    <property type="project" value="InterPro"/>
</dbReference>
<feature type="binding site" evidence="6">
    <location>
        <position position="175"/>
    </location>
    <ligand>
        <name>S-adenosyl-L-methionine</name>
        <dbReference type="ChEBI" id="CHEBI:59789"/>
    </ligand>
</feature>
<comment type="catalytic activity">
    <reaction evidence="5">
        <text>adenosine(58) in tRNA + S-adenosyl-L-methionine = N(1)-methyladenosine(58) in tRNA + S-adenosyl-L-homocysteine + H(+)</text>
        <dbReference type="Rhea" id="RHEA:43152"/>
        <dbReference type="Rhea" id="RHEA-COMP:10365"/>
        <dbReference type="Rhea" id="RHEA-COMP:10366"/>
        <dbReference type="ChEBI" id="CHEBI:15378"/>
        <dbReference type="ChEBI" id="CHEBI:57856"/>
        <dbReference type="ChEBI" id="CHEBI:59789"/>
        <dbReference type="ChEBI" id="CHEBI:74411"/>
        <dbReference type="ChEBI" id="CHEBI:74491"/>
        <dbReference type="EC" id="2.1.1.220"/>
    </reaction>
</comment>
<evidence type="ECO:0000256" key="2">
    <source>
        <dbReference type="ARBA" id="ARBA00022679"/>
    </source>
</evidence>
<dbReference type="PROSITE" id="PS51620">
    <property type="entry name" value="SAM_TRM61"/>
    <property type="match status" value="1"/>
</dbReference>
<dbReference type="InterPro" id="IPR049470">
    <property type="entry name" value="TRM61_C"/>
</dbReference>
<evidence type="ECO:0000313" key="9">
    <source>
        <dbReference type="EMBL" id="GBC97800.1"/>
    </source>
</evidence>
<name>A0A2H5X9E2_9BACT</name>
<dbReference type="PIRSF" id="PIRSF017269">
    <property type="entry name" value="GCD14"/>
    <property type="match status" value="1"/>
</dbReference>
<comment type="similarity">
    <text evidence="5">Belongs to the class I-like SAM-binding methyltransferase superfamily. TRM61 family.</text>
</comment>
<dbReference type="InterPro" id="IPR029063">
    <property type="entry name" value="SAM-dependent_MTases_sf"/>
</dbReference>
<feature type="binding site" evidence="6">
    <location>
        <position position="131"/>
    </location>
    <ligand>
        <name>S-adenosyl-L-methionine</name>
        <dbReference type="ChEBI" id="CHEBI:59789"/>
    </ligand>
</feature>
<dbReference type="AlphaFoldDB" id="A0A2H5X9E2"/>
<dbReference type="Proteomes" id="UP000236173">
    <property type="component" value="Unassembled WGS sequence"/>
</dbReference>
<accession>A0A2H5X9E2</accession>
<dbReference type="SUPFAM" id="SSF53335">
    <property type="entry name" value="S-adenosyl-L-methionine-dependent methyltransferases"/>
    <property type="match status" value="1"/>
</dbReference>
<dbReference type="GO" id="GO:0031515">
    <property type="term" value="C:tRNA (m1A) methyltransferase complex"/>
    <property type="evidence" value="ECO:0007669"/>
    <property type="project" value="UniProtKB-UniRule"/>
</dbReference>
<protein>
    <recommendedName>
        <fullName evidence="5">tRNA (adenine(58)-N(1))-methyltransferase TrmI</fullName>
        <ecNumber evidence="5">2.1.1.220</ecNumber>
    </recommendedName>
</protein>
<evidence type="ECO:0000256" key="3">
    <source>
        <dbReference type="ARBA" id="ARBA00022691"/>
    </source>
</evidence>
<feature type="binding site" evidence="6">
    <location>
        <position position="159"/>
    </location>
    <ligand>
        <name>S-adenosyl-L-methionine</name>
        <dbReference type="ChEBI" id="CHEBI:59789"/>
    </ligand>
</feature>
<gene>
    <name evidence="9" type="primary">trmI</name>
    <name evidence="9" type="ORF">HRbin17_00291</name>
</gene>
<feature type="domain" description="tRNA (adenine(58)-N(1))-methyltransferase catalytic subunit TRM61 C-terminal" evidence="8">
    <location>
        <begin position="64"/>
        <end position="239"/>
    </location>
</feature>
<keyword evidence="2 5" id="KW-0808">Transferase</keyword>
<dbReference type="PANTHER" id="PTHR12133">
    <property type="entry name" value="TRNA (ADENINE(58)-N(1))-METHYLTRANSFERASE"/>
    <property type="match status" value="1"/>
</dbReference>
<evidence type="ECO:0000256" key="4">
    <source>
        <dbReference type="ARBA" id="ARBA00022694"/>
    </source>
</evidence>
<comment type="function">
    <text evidence="5">Catalyzes the S-adenosyl-L-methionine-dependent formation of N(1)-methyladenine at position 58 (m1A58) in tRNA.</text>
</comment>
<reference evidence="10" key="1">
    <citation type="submission" date="2017-09" db="EMBL/GenBank/DDBJ databases">
        <title>Metaegenomics of thermophilic ammonia-oxidizing enrichment culture.</title>
        <authorList>
            <person name="Kato S."/>
            <person name="Suzuki K."/>
        </authorList>
    </citation>
    <scope>NUCLEOTIDE SEQUENCE [LARGE SCALE GENOMIC DNA]</scope>
</reference>
<comment type="subunit">
    <text evidence="5">Homotetramer composed of a dimer of dimers.</text>
</comment>
<evidence type="ECO:0000256" key="7">
    <source>
        <dbReference type="SAM" id="MobiDB-lite"/>
    </source>
</evidence>
<proteinExistence type="inferred from homology"/>
<dbReference type="CDD" id="cd02440">
    <property type="entry name" value="AdoMet_MTases"/>
    <property type="match status" value="1"/>
</dbReference>
<organism evidence="9 10">
    <name type="scientific">Candidatus Fervidibacter japonicus</name>
    <dbReference type="NCBI Taxonomy" id="2035412"/>
    <lineage>
        <taxon>Bacteria</taxon>
        <taxon>Candidatus Fervidibacterota</taxon>
        <taxon>Candidatus Fervidibacter</taxon>
    </lineage>
</organism>
<evidence type="ECO:0000256" key="5">
    <source>
        <dbReference type="PIRNR" id="PIRNR017269"/>
    </source>
</evidence>
<dbReference type="GO" id="GO:0160107">
    <property type="term" value="F:tRNA (adenine(58)-N1)-methyltransferase activity"/>
    <property type="evidence" value="ECO:0007669"/>
    <property type="project" value="UniProtKB-EC"/>
</dbReference>
<dbReference type="PANTHER" id="PTHR12133:SF1">
    <property type="entry name" value="TRNA (ADENINE(58)-N(1))-METHYLTRANSFERASE, MITOCHONDRIAL"/>
    <property type="match status" value="1"/>
</dbReference>
<sequence length="284" mass="31076">MPKPLQQGEWVLLLPPDPEKSQRWIAQVGEKFTTADGVFDLSELVGQEAGAIVRSHLGQPLVAVRPTPADWVLHAVKRQTQVTYPKEMGYIVVRAGVTAGSIVVESGSGSGASTLMFAAAVGDNGHVFSYERRPEFSELARRNVERAGLLHRVTFKVKDIADGFEEGNADVVFLDVREPWLYLPQALDALASGGTLVVLVPTTNQVSETLRAMKKLPLLDVEVSELLLRHYKPNPDRLRPEDRMVAHTAFLLFARKVKAFHPPSASESTNSNSHAADQPCPAAQ</sequence>
<dbReference type="EC" id="2.1.1.220" evidence="5"/>
<keyword evidence="3 5" id="KW-0949">S-adenosyl-L-methionine</keyword>
<evidence type="ECO:0000256" key="6">
    <source>
        <dbReference type="PIRSR" id="PIRSR017269-1"/>
    </source>
</evidence>
<dbReference type="InterPro" id="IPR014816">
    <property type="entry name" value="tRNA_MeTrfase_Gcd14"/>
</dbReference>
<evidence type="ECO:0000256" key="1">
    <source>
        <dbReference type="ARBA" id="ARBA00022603"/>
    </source>
</evidence>
<keyword evidence="1 5" id="KW-0489">Methyltransferase</keyword>
<dbReference type="Gene3D" id="3.10.330.20">
    <property type="match status" value="1"/>
</dbReference>